<feature type="compositionally biased region" description="Pro residues" evidence="1">
    <location>
        <begin position="81"/>
        <end position="100"/>
    </location>
</feature>
<proteinExistence type="predicted"/>
<reference evidence="3 4" key="1">
    <citation type="journal article" date="2007" name="J. Bacteriol.">
        <title>Whole-genome analysis of the methyl tert-butyl ether-degrading beta-proteobacterium Methylibium petroleiphilum PM1.</title>
        <authorList>
            <person name="Kane S.R."/>
            <person name="Chakicherla A.Y."/>
            <person name="Chain P.S.G."/>
            <person name="Schmidt R."/>
            <person name="Shin M.W."/>
            <person name="Legler T.C."/>
            <person name="Scow K.M."/>
            <person name="Larimer F.W."/>
            <person name="Lucas S.M."/>
            <person name="Richardson P.M."/>
            <person name="Hristova K.R."/>
        </authorList>
    </citation>
    <scope>NUCLEOTIDE SEQUENCE [LARGE SCALE GENOMIC DNA]</scope>
    <source>
        <strain evidence="4">ATCC BAA-1232 / LMG 22953 / PM1</strain>
    </source>
</reference>
<sequence>MSTSRSWRRLAAGWLGTLACTLAVAQMDTPAPPGPPAAQSVQRPPAKTLPASPPAAASASPLQTLPPTHPGDPQISVPLGKPAPPPGAPSSAPVAPPPPAADLRGESMASCDRLSGKAAVAECRRRVATQGSARPTPP</sequence>
<feature type="signal peptide" evidence="2">
    <location>
        <begin position="1"/>
        <end position="25"/>
    </location>
</feature>
<dbReference type="EMBL" id="CP000555">
    <property type="protein sequence ID" value="ABM96224.1"/>
    <property type="molecule type" value="Genomic_DNA"/>
</dbReference>
<feature type="region of interest" description="Disordered" evidence="1">
    <location>
        <begin position="27"/>
        <end position="117"/>
    </location>
</feature>
<dbReference type="STRING" id="420662.Mpe_A3271"/>
<name>A2SKY5_METPP</name>
<dbReference type="PROSITE" id="PS51257">
    <property type="entry name" value="PROKAR_LIPOPROTEIN"/>
    <property type="match status" value="1"/>
</dbReference>
<dbReference type="HOGENOM" id="CLU_1852887_0_0_4"/>
<keyword evidence="2" id="KW-0732">Signal</keyword>
<evidence type="ECO:0000313" key="3">
    <source>
        <dbReference type="EMBL" id="ABM96224.1"/>
    </source>
</evidence>
<feature type="compositionally biased region" description="Low complexity" evidence="1">
    <location>
        <begin position="44"/>
        <end position="66"/>
    </location>
</feature>
<keyword evidence="4" id="KW-1185">Reference proteome</keyword>
<dbReference type="AlphaFoldDB" id="A2SKY5"/>
<gene>
    <name evidence="3" type="ordered locus">Mpe_A3271</name>
</gene>
<evidence type="ECO:0000256" key="2">
    <source>
        <dbReference type="SAM" id="SignalP"/>
    </source>
</evidence>
<dbReference type="Proteomes" id="UP000000366">
    <property type="component" value="Chromosome"/>
</dbReference>
<evidence type="ECO:0000313" key="4">
    <source>
        <dbReference type="Proteomes" id="UP000000366"/>
    </source>
</evidence>
<protein>
    <submittedName>
        <fullName evidence="3">Uncharacterized protein</fullName>
    </submittedName>
</protein>
<feature type="chain" id="PRO_5002646387" evidence="2">
    <location>
        <begin position="26"/>
        <end position="138"/>
    </location>
</feature>
<accession>A2SKY5</accession>
<evidence type="ECO:0000256" key="1">
    <source>
        <dbReference type="SAM" id="MobiDB-lite"/>
    </source>
</evidence>
<organism evidence="3 4">
    <name type="scientific">Methylibium petroleiphilum (strain ATCC BAA-1232 / LMG 22953 / PM1)</name>
    <dbReference type="NCBI Taxonomy" id="420662"/>
    <lineage>
        <taxon>Bacteria</taxon>
        <taxon>Pseudomonadati</taxon>
        <taxon>Pseudomonadota</taxon>
        <taxon>Betaproteobacteria</taxon>
        <taxon>Burkholderiales</taxon>
        <taxon>Sphaerotilaceae</taxon>
        <taxon>Methylibium</taxon>
    </lineage>
</organism>
<dbReference type="RefSeq" id="WP_011830847.1">
    <property type="nucleotide sequence ID" value="NC_008825.1"/>
</dbReference>
<dbReference type="KEGG" id="mpt:Mpe_A3271"/>